<keyword evidence="1" id="KW-1133">Transmembrane helix</keyword>
<dbReference type="Proteomes" id="UP000296352">
    <property type="component" value="Chromosome"/>
</dbReference>
<gene>
    <name evidence="2" type="ORF">CENDO_09410</name>
</gene>
<dbReference type="KEGG" id="cee:CENDO_09410"/>
<feature type="transmembrane region" description="Helical" evidence="1">
    <location>
        <begin position="107"/>
        <end position="128"/>
    </location>
</feature>
<evidence type="ECO:0008006" key="4">
    <source>
        <dbReference type="Google" id="ProtNLM"/>
    </source>
</evidence>
<dbReference type="AlphaFoldDB" id="A0A4P7QHY6"/>
<evidence type="ECO:0000256" key="1">
    <source>
        <dbReference type="SAM" id="Phobius"/>
    </source>
</evidence>
<sequence>MARFLSPDSKFYSALSLAADLVIINVLFVVSCFPVFTVGLSARTAHQVIGQMVREEGSRPARTFIRNLLSRPVPAFAWGIIALALVALGLYELVVFNRAGLSTGLRIALTASLLSGLLLFTGITQWFFHLEGRAAEVHAAEVHAAAPQAPEATFPQRFTQSVQFCFGRFGQTAMAVLPWVVLVGLPLVVPSGLGMVVFFYLVIGPALAIYLSELALHWHEIN</sequence>
<feature type="transmembrane region" description="Helical" evidence="1">
    <location>
        <begin position="75"/>
        <end position="95"/>
    </location>
</feature>
<keyword evidence="3" id="KW-1185">Reference proteome</keyword>
<organism evidence="2 3">
    <name type="scientific">Corynebacterium endometrii</name>
    <dbReference type="NCBI Taxonomy" id="2488819"/>
    <lineage>
        <taxon>Bacteria</taxon>
        <taxon>Bacillati</taxon>
        <taxon>Actinomycetota</taxon>
        <taxon>Actinomycetes</taxon>
        <taxon>Mycobacteriales</taxon>
        <taxon>Corynebacteriaceae</taxon>
        <taxon>Corynebacterium</taxon>
    </lineage>
</organism>
<feature type="transmembrane region" description="Helical" evidence="1">
    <location>
        <begin position="176"/>
        <end position="203"/>
    </location>
</feature>
<dbReference type="PROSITE" id="PS51257">
    <property type="entry name" value="PROKAR_LIPOPROTEIN"/>
    <property type="match status" value="1"/>
</dbReference>
<evidence type="ECO:0000313" key="3">
    <source>
        <dbReference type="Proteomes" id="UP000296352"/>
    </source>
</evidence>
<dbReference type="OrthoDB" id="4420878at2"/>
<dbReference type="RefSeq" id="WP_136141775.1">
    <property type="nucleotide sequence ID" value="NZ_CP039247.1"/>
</dbReference>
<dbReference type="EMBL" id="CP039247">
    <property type="protein sequence ID" value="QCB29140.1"/>
    <property type="molecule type" value="Genomic_DNA"/>
</dbReference>
<accession>A0A4P7QHY6</accession>
<proteinExistence type="predicted"/>
<evidence type="ECO:0000313" key="2">
    <source>
        <dbReference type="EMBL" id="QCB29140.1"/>
    </source>
</evidence>
<name>A0A4P7QHY6_9CORY</name>
<keyword evidence="1" id="KW-0812">Transmembrane</keyword>
<feature type="transmembrane region" description="Helical" evidence="1">
    <location>
        <begin position="12"/>
        <end position="36"/>
    </location>
</feature>
<keyword evidence="1" id="KW-0472">Membrane</keyword>
<protein>
    <recommendedName>
        <fullName evidence="4">DUF624 domain-containing protein</fullName>
    </recommendedName>
</protein>
<reference evidence="2 3" key="1">
    <citation type="submission" date="2019-04" db="EMBL/GenBank/DDBJ databases">
        <title>Corynebacterium endometrii sp. nov., isolated from the uterus of a cow with endometritis.</title>
        <authorList>
            <person name="Ballas P."/>
            <person name="Ruckert C."/>
            <person name="Wagener K."/>
            <person name="Drillich M."/>
            <person name="Kaempfer P."/>
            <person name="Busse H.-J."/>
            <person name="Ehling-Schulz M."/>
        </authorList>
    </citation>
    <scope>NUCLEOTIDE SEQUENCE [LARGE SCALE GENOMIC DNA]</scope>
    <source>
        <strain evidence="2 3">LMM-1653</strain>
    </source>
</reference>